<reference evidence="1 2" key="1">
    <citation type="submission" date="2013-11" db="EMBL/GenBank/DDBJ databases">
        <title>The Damaraland mole rat (Fukomys damarensis) genome and evolution of African mole rats.</title>
        <authorList>
            <person name="Gladyshev V.N."/>
            <person name="Fang X."/>
        </authorList>
    </citation>
    <scope>NUCLEOTIDE SEQUENCE [LARGE SCALE GENOMIC DNA]</scope>
    <source>
        <tissue evidence="1">Liver</tissue>
    </source>
</reference>
<proteinExistence type="predicted"/>
<dbReference type="Proteomes" id="UP000028990">
    <property type="component" value="Unassembled WGS sequence"/>
</dbReference>
<keyword evidence="2" id="KW-1185">Reference proteome</keyword>
<dbReference type="InterPro" id="IPR052874">
    <property type="entry name" value="Sperm-ZP_regulatory"/>
</dbReference>
<sequence>MQNVCVELALDECAVLFTIRTCEISNFHGPFLGVSPREILVYKDCAWNCTFVYTSLQPGETPRSVRTGKTNSFYFTHCCNGMVCNVGGPTNLERDILDDPVIENDLLDGTECLITSAFFLIFASTIASNTLT</sequence>
<protein>
    <submittedName>
        <fullName evidence="1">Glycosyl-phosphatidylinositol-anchored molecule-like protein</fullName>
    </submittedName>
</protein>
<dbReference type="PANTHER" id="PTHR15049">
    <property type="entry name" value="GLYCOSYL-PHOSPHATIDYLINOSITOL-ANCHORED MOLECULE-LIKE PROTEIN-RELATED"/>
    <property type="match status" value="1"/>
</dbReference>
<name>A0A091D991_FUKDA</name>
<organism evidence="1 2">
    <name type="scientific">Fukomys damarensis</name>
    <name type="common">Damaraland mole rat</name>
    <name type="synonym">Cryptomys damarensis</name>
    <dbReference type="NCBI Taxonomy" id="885580"/>
    <lineage>
        <taxon>Eukaryota</taxon>
        <taxon>Metazoa</taxon>
        <taxon>Chordata</taxon>
        <taxon>Craniata</taxon>
        <taxon>Vertebrata</taxon>
        <taxon>Euteleostomi</taxon>
        <taxon>Mammalia</taxon>
        <taxon>Eutheria</taxon>
        <taxon>Euarchontoglires</taxon>
        <taxon>Glires</taxon>
        <taxon>Rodentia</taxon>
        <taxon>Hystricomorpha</taxon>
        <taxon>Bathyergidae</taxon>
        <taxon>Fukomys</taxon>
    </lineage>
</organism>
<accession>A0A091D991</accession>
<dbReference type="PANTHER" id="PTHR15049:SF2">
    <property type="entry name" value="GLYCOSYL-PHOSPHATIDYLINOSITOL-ANCHORED MOLECULE-LIKE PROTEIN"/>
    <property type="match status" value="1"/>
</dbReference>
<evidence type="ECO:0000313" key="2">
    <source>
        <dbReference type="Proteomes" id="UP000028990"/>
    </source>
</evidence>
<dbReference type="eggNOG" id="ENOG502RU0V">
    <property type="taxonomic scope" value="Eukaryota"/>
</dbReference>
<dbReference type="EMBL" id="KN123090">
    <property type="protein sequence ID" value="KFO26815.1"/>
    <property type="molecule type" value="Genomic_DNA"/>
</dbReference>
<dbReference type="AlphaFoldDB" id="A0A091D991"/>
<gene>
    <name evidence="1" type="ORF">H920_11800</name>
</gene>
<evidence type="ECO:0000313" key="1">
    <source>
        <dbReference type="EMBL" id="KFO26815.1"/>
    </source>
</evidence>